<keyword evidence="4" id="KW-0378">Hydrolase</keyword>
<keyword evidence="2" id="KW-0732">Signal</keyword>
<reference evidence="4" key="2">
    <citation type="submission" date="2020-06" db="EMBL/GenBank/DDBJ databases">
        <title>Helianthus annuus Genome sequencing and assembly Release 2.</title>
        <authorList>
            <person name="Gouzy J."/>
            <person name="Langlade N."/>
            <person name="Munos S."/>
        </authorList>
    </citation>
    <scope>NUCLEOTIDE SEQUENCE</scope>
    <source>
        <tissue evidence="4">Leaves</tissue>
    </source>
</reference>
<gene>
    <name evidence="4" type="ORF">HanXRQr2_Chr11g0504391</name>
</gene>
<dbReference type="InterPro" id="IPR036852">
    <property type="entry name" value="Peptidase_S8/S53_dom_sf"/>
</dbReference>
<comment type="caution">
    <text evidence="4">The sequence shown here is derived from an EMBL/GenBank/DDBJ whole genome shotgun (WGS) entry which is preliminary data.</text>
</comment>
<evidence type="ECO:0000313" key="5">
    <source>
        <dbReference type="Proteomes" id="UP000215914"/>
    </source>
</evidence>
<comment type="similarity">
    <text evidence="1">Belongs to the peptidase S8 family.</text>
</comment>
<organism evidence="4 5">
    <name type="scientific">Helianthus annuus</name>
    <name type="common">Common sunflower</name>
    <dbReference type="NCBI Taxonomy" id="4232"/>
    <lineage>
        <taxon>Eukaryota</taxon>
        <taxon>Viridiplantae</taxon>
        <taxon>Streptophyta</taxon>
        <taxon>Embryophyta</taxon>
        <taxon>Tracheophyta</taxon>
        <taxon>Spermatophyta</taxon>
        <taxon>Magnoliopsida</taxon>
        <taxon>eudicotyledons</taxon>
        <taxon>Gunneridae</taxon>
        <taxon>Pentapetalae</taxon>
        <taxon>asterids</taxon>
        <taxon>campanulids</taxon>
        <taxon>Asterales</taxon>
        <taxon>Asteraceae</taxon>
        <taxon>Asteroideae</taxon>
        <taxon>Heliantheae alliance</taxon>
        <taxon>Heliantheae</taxon>
        <taxon>Helianthus</taxon>
    </lineage>
</organism>
<dbReference type="SUPFAM" id="SSF52743">
    <property type="entry name" value="Subtilisin-like"/>
    <property type="match status" value="1"/>
</dbReference>
<evidence type="ECO:0000256" key="3">
    <source>
        <dbReference type="SAM" id="MobiDB-lite"/>
    </source>
</evidence>
<dbReference type="GO" id="GO:0006508">
    <property type="term" value="P:proteolysis"/>
    <property type="evidence" value="ECO:0007669"/>
    <property type="project" value="InterPro"/>
</dbReference>
<dbReference type="Gene3D" id="3.40.50.200">
    <property type="entry name" value="Peptidase S8/S53 domain"/>
    <property type="match status" value="1"/>
</dbReference>
<protein>
    <submittedName>
        <fullName evidence="4">Cucumisin</fullName>
        <ecNumber evidence="4">3.4.21.25</ecNumber>
    </submittedName>
</protein>
<accession>A0A9K3HRE3</accession>
<proteinExistence type="inferred from homology"/>
<dbReference type="Proteomes" id="UP000215914">
    <property type="component" value="Unassembled WGS sequence"/>
</dbReference>
<keyword evidence="5" id="KW-1185">Reference proteome</keyword>
<dbReference type="PANTHER" id="PTHR10795">
    <property type="entry name" value="PROPROTEIN CONVERTASE SUBTILISIN/KEXIN"/>
    <property type="match status" value="1"/>
</dbReference>
<evidence type="ECO:0000256" key="2">
    <source>
        <dbReference type="ARBA" id="ARBA00022729"/>
    </source>
</evidence>
<dbReference type="EMBL" id="MNCJ02000326">
    <property type="protein sequence ID" value="KAF5783133.1"/>
    <property type="molecule type" value="Genomic_DNA"/>
</dbReference>
<feature type="compositionally biased region" description="Polar residues" evidence="3">
    <location>
        <begin position="133"/>
        <end position="144"/>
    </location>
</feature>
<dbReference type="Gramene" id="mRNA:HanXRQr2_Chr11g0504391">
    <property type="protein sequence ID" value="mRNA:HanXRQr2_Chr11g0504391"/>
    <property type="gene ID" value="HanXRQr2_Chr11g0504391"/>
</dbReference>
<dbReference type="EC" id="3.4.21.25" evidence="4"/>
<evidence type="ECO:0000256" key="1">
    <source>
        <dbReference type="ARBA" id="ARBA00011073"/>
    </source>
</evidence>
<dbReference type="Gene3D" id="3.50.30.30">
    <property type="match status" value="1"/>
</dbReference>
<evidence type="ECO:0000313" key="4">
    <source>
        <dbReference type="EMBL" id="KAF5783133.1"/>
    </source>
</evidence>
<dbReference type="InterPro" id="IPR045051">
    <property type="entry name" value="SBT"/>
</dbReference>
<feature type="region of interest" description="Disordered" evidence="3">
    <location>
        <begin position="111"/>
        <end position="144"/>
    </location>
</feature>
<name>A0A9K3HRE3_HELAN</name>
<dbReference type="AlphaFoldDB" id="A0A9K3HRE3"/>
<reference evidence="4" key="1">
    <citation type="journal article" date="2017" name="Nature">
        <title>The sunflower genome provides insights into oil metabolism, flowering and Asterid evolution.</title>
        <authorList>
            <person name="Badouin H."/>
            <person name="Gouzy J."/>
            <person name="Grassa C.J."/>
            <person name="Murat F."/>
            <person name="Staton S.E."/>
            <person name="Cottret L."/>
            <person name="Lelandais-Briere C."/>
            <person name="Owens G.L."/>
            <person name="Carrere S."/>
            <person name="Mayjonade B."/>
            <person name="Legrand L."/>
            <person name="Gill N."/>
            <person name="Kane N.C."/>
            <person name="Bowers J.E."/>
            <person name="Hubner S."/>
            <person name="Bellec A."/>
            <person name="Berard A."/>
            <person name="Berges H."/>
            <person name="Blanchet N."/>
            <person name="Boniface M.C."/>
            <person name="Brunel D."/>
            <person name="Catrice O."/>
            <person name="Chaidir N."/>
            <person name="Claudel C."/>
            <person name="Donnadieu C."/>
            <person name="Faraut T."/>
            <person name="Fievet G."/>
            <person name="Helmstetter N."/>
            <person name="King M."/>
            <person name="Knapp S.J."/>
            <person name="Lai Z."/>
            <person name="Le Paslier M.C."/>
            <person name="Lippi Y."/>
            <person name="Lorenzon L."/>
            <person name="Mandel J.R."/>
            <person name="Marage G."/>
            <person name="Marchand G."/>
            <person name="Marquand E."/>
            <person name="Bret-Mestries E."/>
            <person name="Morien E."/>
            <person name="Nambeesan S."/>
            <person name="Nguyen T."/>
            <person name="Pegot-Espagnet P."/>
            <person name="Pouilly N."/>
            <person name="Raftis F."/>
            <person name="Sallet E."/>
            <person name="Schiex T."/>
            <person name="Thomas J."/>
            <person name="Vandecasteele C."/>
            <person name="Vares D."/>
            <person name="Vear F."/>
            <person name="Vautrin S."/>
            <person name="Crespi M."/>
            <person name="Mangin B."/>
            <person name="Burke J.M."/>
            <person name="Salse J."/>
            <person name="Munos S."/>
            <person name="Vincourt P."/>
            <person name="Rieseberg L.H."/>
            <person name="Langlade N.B."/>
        </authorList>
    </citation>
    <scope>NUCLEOTIDE SEQUENCE</scope>
    <source>
        <tissue evidence="4">Leaves</tissue>
    </source>
</reference>
<sequence>MKALVLFLKNGKECVMVVKIFSVTEPRVQIFKSETINNPRAPFVASLSSRGPSRFLHDLIKPDVIAPGVEILAPFPPKLLRPDDKLVLGQAYRLVTSTDVEAMQARRETNMHVVTSESDGKNCLLENRRGGARQSSHNHLSKLQ</sequence>
<dbReference type="GO" id="GO:0004252">
    <property type="term" value="F:serine-type endopeptidase activity"/>
    <property type="evidence" value="ECO:0007669"/>
    <property type="project" value="InterPro"/>
</dbReference>